<evidence type="ECO:0000313" key="1">
    <source>
        <dbReference type="EMBL" id="BAZ86644.1"/>
    </source>
</evidence>
<keyword evidence="2" id="KW-1185">Reference proteome</keyword>
<dbReference type="KEGG" id="dcm:NIES806_28600"/>
<sequence length="57" mass="7002">MKKMKSQELKDGINLKSYSFTGKDWIYYCKNDDYISNLWEDYVEIKEKNTHNFFLHT</sequence>
<protein>
    <submittedName>
        <fullName evidence="1">Uncharacterized protein</fullName>
    </submittedName>
</protein>
<evidence type="ECO:0000313" key="2">
    <source>
        <dbReference type="Proteomes" id="UP000218702"/>
    </source>
</evidence>
<dbReference type="Proteomes" id="UP000218702">
    <property type="component" value="Chromosome"/>
</dbReference>
<organism evidence="1 2">
    <name type="scientific">Dolichospermum compactum NIES-806</name>
    <dbReference type="NCBI Taxonomy" id="1973481"/>
    <lineage>
        <taxon>Bacteria</taxon>
        <taxon>Bacillati</taxon>
        <taxon>Cyanobacteriota</taxon>
        <taxon>Cyanophyceae</taxon>
        <taxon>Nostocales</taxon>
        <taxon>Aphanizomenonaceae</taxon>
        <taxon>Dolichospermum</taxon>
        <taxon>Dolichospermum compactum</taxon>
    </lineage>
</organism>
<proteinExistence type="predicted"/>
<dbReference type="AlphaFoldDB" id="A0A1Z4V5C4"/>
<name>A0A1Z4V5C4_9CYAN</name>
<dbReference type="EMBL" id="AP018316">
    <property type="protein sequence ID" value="BAZ86644.1"/>
    <property type="molecule type" value="Genomic_DNA"/>
</dbReference>
<gene>
    <name evidence="1" type="ORF">NIES806_28600</name>
</gene>
<reference evidence="1 2" key="1">
    <citation type="submission" date="2017-06" db="EMBL/GenBank/DDBJ databases">
        <title>Genome sequencing of cyanobaciteial culture collection at National Institute for Environmental Studies (NIES).</title>
        <authorList>
            <person name="Hirose Y."/>
            <person name="Shimura Y."/>
            <person name="Fujisawa T."/>
            <person name="Nakamura Y."/>
            <person name="Kawachi M."/>
        </authorList>
    </citation>
    <scope>NUCLEOTIDE SEQUENCE [LARGE SCALE GENOMIC DNA]</scope>
    <source>
        <strain evidence="1 2">NIES-806</strain>
    </source>
</reference>
<accession>A0A1Z4V5C4</accession>